<proteinExistence type="predicted"/>
<dbReference type="EMBL" id="JBBPBM010000020">
    <property type="protein sequence ID" value="KAK8550910.1"/>
    <property type="molecule type" value="Genomic_DNA"/>
</dbReference>
<keyword evidence="3" id="KW-1185">Reference proteome</keyword>
<evidence type="ECO:0000256" key="1">
    <source>
        <dbReference type="SAM" id="MobiDB-lite"/>
    </source>
</evidence>
<organism evidence="2 3">
    <name type="scientific">Hibiscus sabdariffa</name>
    <name type="common">roselle</name>
    <dbReference type="NCBI Taxonomy" id="183260"/>
    <lineage>
        <taxon>Eukaryota</taxon>
        <taxon>Viridiplantae</taxon>
        <taxon>Streptophyta</taxon>
        <taxon>Embryophyta</taxon>
        <taxon>Tracheophyta</taxon>
        <taxon>Spermatophyta</taxon>
        <taxon>Magnoliopsida</taxon>
        <taxon>eudicotyledons</taxon>
        <taxon>Gunneridae</taxon>
        <taxon>Pentapetalae</taxon>
        <taxon>rosids</taxon>
        <taxon>malvids</taxon>
        <taxon>Malvales</taxon>
        <taxon>Malvaceae</taxon>
        <taxon>Malvoideae</taxon>
        <taxon>Hibiscus</taxon>
    </lineage>
</organism>
<evidence type="ECO:0000313" key="3">
    <source>
        <dbReference type="Proteomes" id="UP001472677"/>
    </source>
</evidence>
<feature type="compositionally biased region" description="Basic and acidic residues" evidence="1">
    <location>
        <begin position="17"/>
        <end position="27"/>
    </location>
</feature>
<sequence length="420" mass="47029">MQAWRMVLAGASGVRRSPRETLSKENMTRPSSSGMRKLELPEKQTANLNSMTPDKRKSELVEKKKRKNTSPSRRLERGEMSSSSSSGSKWSDKSPDVLNTKRKKEKKEKSVKQLTMQPVEVNKIEQEDEQAEETQKKRRDARSYRALFTKQHTKVDGTDHCHDQNGTDSGRKEENLLEEFTERTHERTAVTSTSQFAKQALKRNNEHKLFPTSQKNSCRGISSHGGDPQITQNGLVAGETNAAAEIVMLKNMQSPQLVNPIVPRGIHDCDISVEMVPKVMPSKRKGYDIVVDSVASPKMSSNNIGTCTGVGISLSPRCKRKDCTETCGMCSERQRVDCNSTKQETCSSNMKLNQFFGSSDVKIFKEAVVKILASYADLMGSSYAVMEKDAKDATIFRVLNLPLRSFLLELGTVWNVRGKK</sequence>
<feature type="region of interest" description="Disordered" evidence="1">
    <location>
        <begin position="1"/>
        <end position="141"/>
    </location>
</feature>
<name>A0ABR2E167_9ROSI</name>
<evidence type="ECO:0000313" key="2">
    <source>
        <dbReference type="EMBL" id="KAK8550910.1"/>
    </source>
</evidence>
<accession>A0ABR2E167</accession>
<feature type="compositionally biased region" description="Basic and acidic residues" evidence="1">
    <location>
        <begin position="53"/>
        <end position="62"/>
    </location>
</feature>
<reference evidence="2 3" key="1">
    <citation type="journal article" date="2024" name="G3 (Bethesda)">
        <title>Genome assembly of Hibiscus sabdariffa L. provides insights into metabolisms of medicinal natural products.</title>
        <authorList>
            <person name="Kim T."/>
        </authorList>
    </citation>
    <scope>NUCLEOTIDE SEQUENCE [LARGE SCALE GENOMIC DNA]</scope>
    <source>
        <strain evidence="2">TK-2024</strain>
        <tissue evidence="2">Old leaves</tissue>
    </source>
</reference>
<gene>
    <name evidence="2" type="ORF">V6N12_039591</name>
</gene>
<protein>
    <submittedName>
        <fullName evidence="2">Uncharacterized protein</fullName>
    </submittedName>
</protein>
<dbReference type="Proteomes" id="UP001472677">
    <property type="component" value="Unassembled WGS sequence"/>
</dbReference>
<comment type="caution">
    <text evidence="2">The sequence shown here is derived from an EMBL/GenBank/DDBJ whole genome shotgun (WGS) entry which is preliminary data.</text>
</comment>